<dbReference type="Gene3D" id="1.20.1250.20">
    <property type="entry name" value="MFS general substrate transporter like domains"/>
    <property type="match status" value="1"/>
</dbReference>
<dbReference type="InterPro" id="IPR036259">
    <property type="entry name" value="MFS_trans_sf"/>
</dbReference>
<evidence type="ECO:0000313" key="1">
    <source>
        <dbReference type="EMBL" id="ACA73851.1"/>
    </source>
</evidence>
<organism evidence="1">
    <name type="scientific">Pseudomonas putida (strain W619)</name>
    <dbReference type="NCBI Taxonomy" id="390235"/>
    <lineage>
        <taxon>Bacteria</taxon>
        <taxon>Pseudomonadati</taxon>
        <taxon>Pseudomonadota</taxon>
        <taxon>Gammaproteobacteria</taxon>
        <taxon>Pseudomonadales</taxon>
        <taxon>Pseudomonadaceae</taxon>
        <taxon>Pseudomonas</taxon>
    </lineage>
</organism>
<reference evidence="1" key="1">
    <citation type="submission" date="2008-02" db="EMBL/GenBank/DDBJ databases">
        <title>Complete sequence of Psuedomonas putida W619.</title>
        <authorList>
            <consortium name="US DOE Joint Genome Institute"/>
            <person name="Copeland A."/>
            <person name="Lucas S."/>
            <person name="Lapidus A."/>
            <person name="Barry K."/>
            <person name="Detter J.C."/>
            <person name="Glavina del Rio T."/>
            <person name="Dalin E."/>
            <person name="Tice H."/>
            <person name="Pitluck S."/>
            <person name="Chain P."/>
            <person name="Malfatti S."/>
            <person name="Shin M."/>
            <person name="Vergez L."/>
            <person name="Schmutz J."/>
            <person name="Larimer F."/>
            <person name="Land M."/>
            <person name="Hauser L."/>
            <person name="Kyrpides N."/>
            <person name="Kim E."/>
            <person name="Taghavi S."/>
            <person name="Vangronsveld D."/>
            <person name="van der Lelie D."/>
            <person name="Richardson P."/>
        </authorList>
    </citation>
    <scope>NUCLEOTIDE SEQUENCE</scope>
    <source>
        <strain evidence="1">W619</strain>
    </source>
</reference>
<evidence type="ECO:0008006" key="2">
    <source>
        <dbReference type="Google" id="ProtNLM"/>
    </source>
</evidence>
<dbReference type="KEGG" id="ppw:PputW619_3367"/>
<dbReference type="HOGENOM" id="CLU_3047085_0_0_6"/>
<sequence length="54" mass="5442">MVGLSSVQVGIDLALAGLCGLVCTVPIGRIADRLGAARVLAMLQVSPPNIAWPG</sequence>
<proteinExistence type="predicted"/>
<dbReference type="STRING" id="390235.PputW619_3367"/>
<gene>
    <name evidence="1" type="ordered locus">PputW619_3367</name>
</gene>
<protein>
    <recommendedName>
        <fullName evidence="2">MFS transporter</fullName>
    </recommendedName>
</protein>
<dbReference type="SUPFAM" id="SSF103473">
    <property type="entry name" value="MFS general substrate transporter"/>
    <property type="match status" value="1"/>
</dbReference>
<dbReference type="AlphaFoldDB" id="B1JB78"/>
<name>B1JB78_PSEPW</name>
<accession>B1JB78</accession>
<dbReference type="EMBL" id="CP000949">
    <property type="protein sequence ID" value="ACA73851.1"/>
    <property type="molecule type" value="Genomic_DNA"/>
</dbReference>